<gene>
    <name evidence="5" type="primary">kptA</name>
    <name evidence="6" type="ORF">PQU92_18205</name>
</gene>
<dbReference type="Gene3D" id="1.10.10.970">
    <property type="entry name" value="RNA 2'-phosphotransferase, Tpt1/KptA family, N-terminal domain"/>
    <property type="match status" value="1"/>
</dbReference>
<dbReference type="InterPro" id="IPR042080">
    <property type="entry name" value="RNA_2'-PTrans_N"/>
</dbReference>
<dbReference type="Gene3D" id="3.20.170.30">
    <property type="match status" value="1"/>
</dbReference>
<dbReference type="NCBIfam" id="NF002014">
    <property type="entry name" value="PRK00819.1-4"/>
    <property type="match status" value="1"/>
</dbReference>
<evidence type="ECO:0000256" key="4">
    <source>
        <dbReference type="ARBA" id="ARBA00025212"/>
    </source>
</evidence>
<keyword evidence="3 5" id="KW-0520">NAD</keyword>
<dbReference type="Pfam" id="PF01885">
    <property type="entry name" value="PTS_2-RNA"/>
    <property type="match status" value="1"/>
</dbReference>
<dbReference type="GO" id="GO:0016740">
    <property type="term" value="F:transferase activity"/>
    <property type="evidence" value="ECO:0007669"/>
    <property type="project" value="UniProtKB-KW"/>
</dbReference>
<comment type="function">
    <text evidence="4 5">Removes the 2'-phosphate from RNA via an intermediate in which the phosphate is ADP-ribosylated by NAD followed by a presumed transesterification to release the RNA and generate ADP-ribose 1''-2''-cyclic phosphate (APPR&gt;P). May function as an ADP-ribosylase.</text>
</comment>
<sequence length="181" mass="19626">MTQIDKGTSKFLSYVLRHAPDSIGLELDTNGWVAIDTLIKRAGMSGRALTRDKVLTVAADCDKQRFTISEDGTRIRAAQGHSVTVDLALVPVVPPATLFHGTATRFLNDILSEGLKPQSRQQVHLSADIDTARKVGARHGKPVILTIDALGMQADGHRFFQADNGVWLTDAVPPVYIECPA</sequence>
<dbReference type="InterPro" id="IPR042081">
    <property type="entry name" value="RNA_2'-PTrans_C"/>
</dbReference>
<dbReference type="RefSeq" id="WP_272749725.1">
    <property type="nucleotide sequence ID" value="NZ_JAQQKX010000025.1"/>
</dbReference>
<comment type="caution">
    <text evidence="6">The sequence shown here is derived from an EMBL/GenBank/DDBJ whole genome shotgun (WGS) entry which is preliminary data.</text>
</comment>
<comment type="similarity">
    <text evidence="1 5">Belongs to the KptA/TPT1 family.</text>
</comment>
<evidence type="ECO:0000256" key="2">
    <source>
        <dbReference type="ARBA" id="ARBA00022679"/>
    </source>
</evidence>
<evidence type="ECO:0000313" key="6">
    <source>
        <dbReference type="EMBL" id="MDC7685220.1"/>
    </source>
</evidence>
<dbReference type="Proteomes" id="UP001214854">
    <property type="component" value="Unassembled WGS sequence"/>
</dbReference>
<dbReference type="PANTHER" id="PTHR12684">
    <property type="entry name" value="PUTATIVE PHOSPHOTRANSFERASE"/>
    <property type="match status" value="1"/>
</dbReference>
<dbReference type="HAMAP" id="MF_00299">
    <property type="entry name" value="KptA"/>
    <property type="match status" value="1"/>
</dbReference>
<organism evidence="6 7">
    <name type="scientific">Asticcacaulis aquaticus</name>
    <dbReference type="NCBI Taxonomy" id="2984212"/>
    <lineage>
        <taxon>Bacteria</taxon>
        <taxon>Pseudomonadati</taxon>
        <taxon>Pseudomonadota</taxon>
        <taxon>Alphaproteobacteria</taxon>
        <taxon>Caulobacterales</taxon>
        <taxon>Caulobacteraceae</taxon>
        <taxon>Asticcacaulis</taxon>
    </lineage>
</organism>
<dbReference type="EC" id="2.7.1.-" evidence="5"/>
<name>A0ABT5HZE9_9CAUL</name>
<accession>A0ABT5HZE9</accession>
<evidence type="ECO:0000256" key="1">
    <source>
        <dbReference type="ARBA" id="ARBA00009836"/>
    </source>
</evidence>
<dbReference type="PANTHER" id="PTHR12684:SF2">
    <property type="entry name" value="TRNA 2'-PHOSPHOTRANSFERASE 1"/>
    <property type="match status" value="1"/>
</dbReference>
<proteinExistence type="inferred from homology"/>
<protein>
    <recommendedName>
        <fullName evidence="5">Probable RNA 2'-phosphotransferase</fullName>
        <ecNumber evidence="5">2.7.1.-</ecNumber>
    </recommendedName>
</protein>
<evidence type="ECO:0000256" key="3">
    <source>
        <dbReference type="ARBA" id="ARBA00023027"/>
    </source>
</evidence>
<dbReference type="InterPro" id="IPR022928">
    <property type="entry name" value="RNA_2'-PTrans_KptA"/>
</dbReference>
<keyword evidence="7" id="KW-1185">Reference proteome</keyword>
<dbReference type="EMBL" id="JAQQKX010000025">
    <property type="protein sequence ID" value="MDC7685220.1"/>
    <property type="molecule type" value="Genomic_DNA"/>
</dbReference>
<evidence type="ECO:0000313" key="7">
    <source>
        <dbReference type="Proteomes" id="UP001214854"/>
    </source>
</evidence>
<reference evidence="6 7" key="1">
    <citation type="submission" date="2023-01" db="EMBL/GenBank/DDBJ databases">
        <title>Novel species of the genus Asticcacaulis isolated from rivers.</title>
        <authorList>
            <person name="Lu H."/>
        </authorList>
    </citation>
    <scope>NUCLEOTIDE SEQUENCE [LARGE SCALE GENOMIC DNA]</scope>
    <source>
        <strain evidence="6 7">BYS171W</strain>
    </source>
</reference>
<evidence type="ECO:0000256" key="5">
    <source>
        <dbReference type="HAMAP-Rule" id="MF_00299"/>
    </source>
</evidence>
<keyword evidence="2 5" id="KW-0808">Transferase</keyword>
<dbReference type="SUPFAM" id="SSF56399">
    <property type="entry name" value="ADP-ribosylation"/>
    <property type="match status" value="1"/>
</dbReference>
<dbReference type="InterPro" id="IPR002745">
    <property type="entry name" value="Ptrans_KptA/Tpt1"/>
</dbReference>